<name>A0ABQ3HY72_9SPHI</name>
<accession>A0ABQ3HY72</accession>
<comment type="caution">
    <text evidence="1">The sequence shown here is derived from an EMBL/GenBank/DDBJ whole genome shotgun (WGS) entry which is preliminary data.</text>
</comment>
<gene>
    <name evidence="1" type="ORF">GCM10017764_12810</name>
</gene>
<sequence length="55" mass="6252">MIFDGEKLTDLLEPLDLSWKERTAKELSLTEDLVSQLKKLTQGREISGLAAYDNK</sequence>
<organism evidence="1 2">
    <name type="scientific">Sphingobacterium griseoflavum</name>
    <dbReference type="NCBI Taxonomy" id="1474952"/>
    <lineage>
        <taxon>Bacteria</taxon>
        <taxon>Pseudomonadati</taxon>
        <taxon>Bacteroidota</taxon>
        <taxon>Sphingobacteriia</taxon>
        <taxon>Sphingobacteriales</taxon>
        <taxon>Sphingobacteriaceae</taxon>
        <taxon>Sphingobacterium</taxon>
    </lineage>
</organism>
<protein>
    <submittedName>
        <fullName evidence="1">Uncharacterized protein</fullName>
    </submittedName>
</protein>
<evidence type="ECO:0000313" key="1">
    <source>
        <dbReference type="EMBL" id="GHE31169.1"/>
    </source>
</evidence>
<dbReference type="Proteomes" id="UP000620550">
    <property type="component" value="Unassembled WGS sequence"/>
</dbReference>
<evidence type="ECO:0000313" key="2">
    <source>
        <dbReference type="Proteomes" id="UP000620550"/>
    </source>
</evidence>
<proteinExistence type="predicted"/>
<dbReference type="EMBL" id="BNAF01000004">
    <property type="protein sequence ID" value="GHE31169.1"/>
    <property type="molecule type" value="Genomic_DNA"/>
</dbReference>
<keyword evidence="2" id="KW-1185">Reference proteome</keyword>
<reference evidence="2" key="1">
    <citation type="journal article" date="2019" name="Int. J. Syst. Evol. Microbiol.">
        <title>The Global Catalogue of Microorganisms (GCM) 10K type strain sequencing project: providing services to taxonomists for standard genome sequencing and annotation.</title>
        <authorList>
            <consortium name="The Broad Institute Genomics Platform"/>
            <consortium name="The Broad Institute Genome Sequencing Center for Infectious Disease"/>
            <person name="Wu L."/>
            <person name="Ma J."/>
        </authorList>
    </citation>
    <scope>NUCLEOTIDE SEQUENCE [LARGE SCALE GENOMIC DNA]</scope>
    <source>
        <strain evidence="2">CGMCC 1.12966</strain>
    </source>
</reference>